<dbReference type="InterPro" id="IPR032675">
    <property type="entry name" value="LRR_dom_sf"/>
</dbReference>
<organism evidence="3 4">
    <name type="scientific">Rhododendron williamsianum</name>
    <dbReference type="NCBI Taxonomy" id="262921"/>
    <lineage>
        <taxon>Eukaryota</taxon>
        <taxon>Viridiplantae</taxon>
        <taxon>Streptophyta</taxon>
        <taxon>Embryophyta</taxon>
        <taxon>Tracheophyta</taxon>
        <taxon>Spermatophyta</taxon>
        <taxon>Magnoliopsida</taxon>
        <taxon>eudicotyledons</taxon>
        <taxon>Gunneridae</taxon>
        <taxon>Pentapetalae</taxon>
        <taxon>asterids</taxon>
        <taxon>Ericales</taxon>
        <taxon>Ericaceae</taxon>
        <taxon>Ericoideae</taxon>
        <taxon>Rhodoreae</taxon>
        <taxon>Rhododendron</taxon>
    </lineage>
</organism>
<comment type="caution">
    <text evidence="3">The sequence shown here is derived from an EMBL/GenBank/DDBJ whole genome shotgun (WGS) entry which is preliminary data.</text>
</comment>
<dbReference type="OrthoDB" id="598235at2759"/>
<keyword evidence="4" id="KW-1185">Reference proteome</keyword>
<evidence type="ECO:0000256" key="1">
    <source>
        <dbReference type="ARBA" id="ARBA00022737"/>
    </source>
</evidence>
<dbReference type="Gene3D" id="3.80.10.10">
    <property type="entry name" value="Ribonuclease Inhibitor"/>
    <property type="match status" value="1"/>
</dbReference>
<evidence type="ECO:0000313" key="3">
    <source>
        <dbReference type="EMBL" id="KAE9452360.1"/>
    </source>
</evidence>
<feature type="non-terminal residue" evidence="3">
    <location>
        <position position="1"/>
    </location>
</feature>
<sequence length="390" mass="44213">MSSTKSRIRSVFVFSVGELPKQQLLGTLAGNFNLVKILDLQGVPLDQLHEEVGNLLHLRYLSVKRTEVKIIPKSIGNLQNLQTLNLKDSQVFVLQIGIFSRLHKLRHLIIPPGVEIREGIGHLEELQTLQYVKANDDLIKELKNLRQLRKLGICYLKREHGKALCTAIEKMNHLQSLSVWAIGSNKILDLHSLSCPPASLQHLYLYGRLETLPNWISRLDNLVSLKLVHSGLTGAHAIKALQALPNLVELNFFNGYDGEQLYFDVGGFPKLKSLYLRGLEGLNSLVIEEGGLPVLKKLQIVCCPQLMEVPSGIRNLGELKSLVFWDVPTKFLDRMQPGIGQDYWVIEHIHSVQFVWYDGGLFRVDTPQEYQDVRESQRLNDEPEELEGVE</sequence>
<dbReference type="SUPFAM" id="SSF52058">
    <property type="entry name" value="L domain-like"/>
    <property type="match status" value="1"/>
</dbReference>
<name>A0A6A4L2P0_9ERIC</name>
<proteinExistence type="predicted"/>
<reference evidence="3 4" key="1">
    <citation type="journal article" date="2019" name="Genome Biol. Evol.">
        <title>The Rhododendron genome and chromosomal organization provide insight into shared whole-genome duplications across the heath family (Ericaceae).</title>
        <authorList>
            <person name="Soza V.L."/>
            <person name="Lindsley D."/>
            <person name="Waalkes A."/>
            <person name="Ramage E."/>
            <person name="Patwardhan R.P."/>
            <person name="Burton J.N."/>
            <person name="Adey A."/>
            <person name="Kumar A."/>
            <person name="Qiu R."/>
            <person name="Shendure J."/>
            <person name="Hall B."/>
        </authorList>
    </citation>
    <scope>NUCLEOTIDE SEQUENCE [LARGE SCALE GENOMIC DNA]</scope>
    <source>
        <strain evidence="3">RSF 1966-606</strain>
    </source>
</reference>
<dbReference type="EMBL" id="QEFC01002421">
    <property type="protein sequence ID" value="KAE9452360.1"/>
    <property type="molecule type" value="Genomic_DNA"/>
</dbReference>
<dbReference type="Pfam" id="PF23598">
    <property type="entry name" value="LRR_14"/>
    <property type="match status" value="1"/>
</dbReference>
<dbReference type="InterPro" id="IPR055414">
    <property type="entry name" value="LRR_R13L4/SHOC2-like"/>
</dbReference>
<dbReference type="PANTHER" id="PTHR47186">
    <property type="entry name" value="LEUCINE-RICH REPEAT-CONTAINING PROTEIN 57"/>
    <property type="match status" value="1"/>
</dbReference>
<feature type="domain" description="Disease resistance R13L4/SHOC-2-like LRR" evidence="2">
    <location>
        <begin position="8"/>
        <end position="322"/>
    </location>
</feature>
<evidence type="ECO:0000313" key="4">
    <source>
        <dbReference type="Proteomes" id="UP000428333"/>
    </source>
</evidence>
<dbReference type="AlphaFoldDB" id="A0A6A4L2P0"/>
<dbReference type="PANTHER" id="PTHR47186:SF29">
    <property type="entry name" value="NB-ARC DOMAIN-CONTAINING PROTEIN"/>
    <property type="match status" value="1"/>
</dbReference>
<gene>
    <name evidence="3" type="ORF">C3L33_15738</name>
</gene>
<protein>
    <recommendedName>
        <fullName evidence="2">Disease resistance R13L4/SHOC-2-like LRR domain-containing protein</fullName>
    </recommendedName>
</protein>
<keyword evidence="1" id="KW-0677">Repeat</keyword>
<accession>A0A6A4L2P0</accession>
<evidence type="ECO:0000259" key="2">
    <source>
        <dbReference type="Pfam" id="PF23598"/>
    </source>
</evidence>
<dbReference type="Proteomes" id="UP000428333">
    <property type="component" value="Linkage Group LG09"/>
</dbReference>